<evidence type="ECO:0000313" key="2">
    <source>
        <dbReference type="Proteomes" id="UP000824469"/>
    </source>
</evidence>
<sequence length="55" mass="6536">VEQWDTFGEITPRTLIRVRYPSQSLQLETWDGVTGSMQWLRTTRLSTRAWSLRPQ</sequence>
<reference evidence="1 2" key="1">
    <citation type="journal article" date="2021" name="Nat. Plants">
        <title>The Taxus genome provides insights into paclitaxel biosynthesis.</title>
        <authorList>
            <person name="Xiong X."/>
            <person name="Gou J."/>
            <person name="Liao Q."/>
            <person name="Li Y."/>
            <person name="Zhou Q."/>
            <person name="Bi G."/>
            <person name="Li C."/>
            <person name="Du R."/>
            <person name="Wang X."/>
            <person name="Sun T."/>
            <person name="Guo L."/>
            <person name="Liang H."/>
            <person name="Lu P."/>
            <person name="Wu Y."/>
            <person name="Zhang Z."/>
            <person name="Ro D.K."/>
            <person name="Shang Y."/>
            <person name="Huang S."/>
            <person name="Yan J."/>
        </authorList>
    </citation>
    <scope>NUCLEOTIDE SEQUENCE [LARGE SCALE GENOMIC DNA]</scope>
    <source>
        <strain evidence="1">Ta-2019</strain>
    </source>
</reference>
<dbReference type="EMBL" id="JAHRHJ020000011">
    <property type="protein sequence ID" value="KAH9294601.1"/>
    <property type="molecule type" value="Genomic_DNA"/>
</dbReference>
<dbReference type="AlphaFoldDB" id="A0AA38C8S6"/>
<feature type="non-terminal residue" evidence="1">
    <location>
        <position position="1"/>
    </location>
</feature>
<evidence type="ECO:0000313" key="1">
    <source>
        <dbReference type="EMBL" id="KAH9294601.1"/>
    </source>
</evidence>
<accession>A0AA38C8S6</accession>
<protein>
    <submittedName>
        <fullName evidence="1">Uncharacterized protein</fullName>
    </submittedName>
</protein>
<name>A0AA38C8S6_TAXCH</name>
<organism evidence="1 2">
    <name type="scientific">Taxus chinensis</name>
    <name type="common">Chinese yew</name>
    <name type="synonym">Taxus wallichiana var. chinensis</name>
    <dbReference type="NCBI Taxonomy" id="29808"/>
    <lineage>
        <taxon>Eukaryota</taxon>
        <taxon>Viridiplantae</taxon>
        <taxon>Streptophyta</taxon>
        <taxon>Embryophyta</taxon>
        <taxon>Tracheophyta</taxon>
        <taxon>Spermatophyta</taxon>
        <taxon>Pinopsida</taxon>
        <taxon>Pinidae</taxon>
        <taxon>Conifers II</taxon>
        <taxon>Cupressales</taxon>
        <taxon>Taxaceae</taxon>
        <taxon>Taxus</taxon>
    </lineage>
</organism>
<proteinExistence type="predicted"/>
<feature type="non-terminal residue" evidence="1">
    <location>
        <position position="55"/>
    </location>
</feature>
<comment type="caution">
    <text evidence="1">The sequence shown here is derived from an EMBL/GenBank/DDBJ whole genome shotgun (WGS) entry which is preliminary data.</text>
</comment>
<dbReference type="Proteomes" id="UP000824469">
    <property type="component" value="Unassembled WGS sequence"/>
</dbReference>
<keyword evidence="2" id="KW-1185">Reference proteome</keyword>
<gene>
    <name evidence="1" type="ORF">KI387_038189</name>
</gene>